<keyword evidence="2" id="KW-1185">Reference proteome</keyword>
<sequence length="140" mass="14658">MAAPTDFAIGWEWNTGRILYYDPGTGQWATLGPPEDTGNVPLPLAAGFSSAGQNTVRKIDGVVYIDLNARAAAGLAVVGGTRVAAIPSAFQPAAPKPFALVLPGAYCRLVVQPTGHVEMTLLSESPLFETLVQGVFSYVP</sequence>
<gene>
    <name evidence="1" type="ORF">DFJ69_5805</name>
</gene>
<organism evidence="1 2">
    <name type="scientific">Thermomonospora umbrina</name>
    <dbReference type="NCBI Taxonomy" id="111806"/>
    <lineage>
        <taxon>Bacteria</taxon>
        <taxon>Bacillati</taxon>
        <taxon>Actinomycetota</taxon>
        <taxon>Actinomycetes</taxon>
        <taxon>Streptosporangiales</taxon>
        <taxon>Thermomonosporaceae</taxon>
        <taxon>Thermomonospora</taxon>
    </lineage>
</organism>
<protein>
    <submittedName>
        <fullName evidence="1">Uncharacterized protein</fullName>
    </submittedName>
</protein>
<evidence type="ECO:0000313" key="2">
    <source>
        <dbReference type="Proteomes" id="UP000256661"/>
    </source>
</evidence>
<evidence type="ECO:0000313" key="1">
    <source>
        <dbReference type="EMBL" id="REF00276.1"/>
    </source>
</evidence>
<proteinExistence type="predicted"/>
<dbReference type="AlphaFoldDB" id="A0A3D9T4V5"/>
<name>A0A3D9T4V5_9ACTN</name>
<dbReference type="EMBL" id="QTTT01000001">
    <property type="protein sequence ID" value="REF00276.1"/>
    <property type="molecule type" value="Genomic_DNA"/>
</dbReference>
<dbReference type="OrthoDB" id="3478344at2"/>
<comment type="caution">
    <text evidence="1">The sequence shown here is derived from an EMBL/GenBank/DDBJ whole genome shotgun (WGS) entry which is preliminary data.</text>
</comment>
<dbReference type="Proteomes" id="UP000256661">
    <property type="component" value="Unassembled WGS sequence"/>
</dbReference>
<reference evidence="1 2" key="1">
    <citation type="submission" date="2018-08" db="EMBL/GenBank/DDBJ databases">
        <title>Sequencing the genomes of 1000 actinobacteria strains.</title>
        <authorList>
            <person name="Klenk H.-P."/>
        </authorList>
    </citation>
    <scope>NUCLEOTIDE SEQUENCE [LARGE SCALE GENOMIC DNA]</scope>
    <source>
        <strain evidence="1 2">DSM 43927</strain>
    </source>
</reference>
<accession>A0A3D9T4V5</accession>
<dbReference type="RefSeq" id="WP_116025445.1">
    <property type="nucleotide sequence ID" value="NZ_QTTT01000001.1"/>
</dbReference>